<dbReference type="PANTHER" id="PTHR12544">
    <property type="entry name" value="GLUTAMINASE"/>
    <property type="match status" value="1"/>
</dbReference>
<dbReference type="PATRIC" id="fig|318683.6.peg.36"/>
<name>A0A149TDW1_9PROT</name>
<dbReference type="Pfam" id="PF04960">
    <property type="entry name" value="Glutaminase"/>
    <property type="match status" value="1"/>
</dbReference>
<dbReference type="OrthoDB" id="9788822at2"/>
<dbReference type="GO" id="GO:0006543">
    <property type="term" value="P:L-glutamine catabolic process"/>
    <property type="evidence" value="ECO:0007669"/>
    <property type="project" value="TreeGrafter"/>
</dbReference>
<protein>
    <recommendedName>
        <fullName evidence="3 6">Glutaminase</fullName>
        <ecNumber evidence="3 6">3.5.1.2</ecNumber>
    </recommendedName>
</protein>
<feature type="binding site" evidence="6">
    <location>
        <position position="244"/>
    </location>
    <ligand>
        <name>substrate</name>
    </ligand>
</feature>
<feature type="binding site" evidence="6">
    <location>
        <position position="161"/>
    </location>
    <ligand>
        <name>substrate</name>
    </ligand>
</feature>
<dbReference type="HAMAP" id="MF_00313">
    <property type="entry name" value="Glutaminase"/>
    <property type="match status" value="1"/>
</dbReference>
<dbReference type="EC" id="3.5.1.2" evidence="3 6"/>
<dbReference type="NCBIfam" id="TIGR03814">
    <property type="entry name" value="Gln_ase"/>
    <property type="match status" value="1"/>
</dbReference>
<evidence type="ECO:0000313" key="7">
    <source>
        <dbReference type="EMBL" id="KXV45665.1"/>
    </source>
</evidence>
<feature type="binding site" evidence="6">
    <location>
        <position position="192"/>
    </location>
    <ligand>
        <name>substrate</name>
    </ligand>
</feature>
<dbReference type="InterPro" id="IPR015868">
    <property type="entry name" value="Glutaminase"/>
</dbReference>
<dbReference type="Gene3D" id="3.40.710.10">
    <property type="entry name" value="DD-peptidase/beta-lactamase superfamily"/>
    <property type="match status" value="1"/>
</dbReference>
<evidence type="ECO:0000256" key="2">
    <source>
        <dbReference type="ARBA" id="ARBA00011881"/>
    </source>
</evidence>
<dbReference type="AlphaFoldDB" id="A0A149TDW1"/>
<dbReference type="SUPFAM" id="SSF56601">
    <property type="entry name" value="beta-lactamase/transpeptidase-like"/>
    <property type="match status" value="1"/>
</dbReference>
<evidence type="ECO:0000256" key="5">
    <source>
        <dbReference type="ARBA" id="ARBA00049534"/>
    </source>
</evidence>
<dbReference type="GO" id="GO:0004359">
    <property type="term" value="F:glutaminase activity"/>
    <property type="evidence" value="ECO:0007669"/>
    <property type="project" value="UniProtKB-UniRule"/>
</dbReference>
<dbReference type="EMBL" id="LHZR01000114">
    <property type="protein sequence ID" value="KXV45665.1"/>
    <property type="molecule type" value="Genomic_DNA"/>
</dbReference>
<comment type="subunit">
    <text evidence="2 6">Homotetramer.</text>
</comment>
<organism evidence="7 8">
    <name type="scientific">Gluconobacter albidus</name>
    <dbReference type="NCBI Taxonomy" id="318683"/>
    <lineage>
        <taxon>Bacteria</taxon>
        <taxon>Pseudomonadati</taxon>
        <taxon>Pseudomonadota</taxon>
        <taxon>Alphaproteobacteria</taxon>
        <taxon>Acetobacterales</taxon>
        <taxon>Acetobacteraceae</taxon>
        <taxon>Gluconobacter</taxon>
    </lineage>
</organism>
<keyword evidence="4 6" id="KW-0378">Hydrolase</keyword>
<evidence type="ECO:0000256" key="1">
    <source>
        <dbReference type="ARBA" id="ARBA00011076"/>
    </source>
</evidence>
<accession>A0A149TDW1</accession>
<proteinExistence type="inferred from homology"/>
<feature type="binding site" evidence="6">
    <location>
        <position position="64"/>
    </location>
    <ligand>
        <name>substrate</name>
    </ligand>
</feature>
<evidence type="ECO:0000256" key="6">
    <source>
        <dbReference type="HAMAP-Rule" id="MF_00313"/>
    </source>
</evidence>
<dbReference type="InterPro" id="IPR012338">
    <property type="entry name" value="Beta-lactam/transpept-like"/>
</dbReference>
<dbReference type="NCBIfam" id="NF002133">
    <property type="entry name" value="PRK00971.1-2"/>
    <property type="match status" value="1"/>
</dbReference>
<gene>
    <name evidence="6" type="primary">glsA</name>
    <name evidence="7" type="ORF">AD945_15730</name>
</gene>
<comment type="similarity">
    <text evidence="1 6">Belongs to the glutaminase family.</text>
</comment>
<evidence type="ECO:0000256" key="3">
    <source>
        <dbReference type="ARBA" id="ARBA00012918"/>
    </source>
</evidence>
<evidence type="ECO:0000313" key="8">
    <source>
        <dbReference type="Proteomes" id="UP000075636"/>
    </source>
</evidence>
<dbReference type="STRING" id="318683.A0U94_04440"/>
<dbReference type="PANTHER" id="PTHR12544:SF29">
    <property type="entry name" value="GLUTAMINASE"/>
    <property type="match status" value="1"/>
</dbReference>
<evidence type="ECO:0000256" key="4">
    <source>
        <dbReference type="ARBA" id="ARBA00022801"/>
    </source>
</evidence>
<dbReference type="KEGG" id="gal:A0U94_04440"/>
<dbReference type="Proteomes" id="UP000075636">
    <property type="component" value="Unassembled WGS sequence"/>
</dbReference>
<comment type="catalytic activity">
    <reaction evidence="5 6">
        <text>L-glutamine + H2O = L-glutamate + NH4(+)</text>
        <dbReference type="Rhea" id="RHEA:15889"/>
        <dbReference type="ChEBI" id="CHEBI:15377"/>
        <dbReference type="ChEBI" id="CHEBI:28938"/>
        <dbReference type="ChEBI" id="CHEBI:29985"/>
        <dbReference type="ChEBI" id="CHEBI:58359"/>
        <dbReference type="EC" id="3.5.1.2"/>
    </reaction>
</comment>
<feature type="binding site" evidence="6">
    <location>
        <position position="114"/>
    </location>
    <ligand>
        <name>substrate</name>
    </ligand>
</feature>
<feature type="binding site" evidence="6">
    <location>
        <position position="262"/>
    </location>
    <ligand>
        <name>substrate</name>
    </ligand>
</feature>
<dbReference type="FunFam" id="3.40.710.10:FF:000005">
    <property type="entry name" value="Glutaminase"/>
    <property type="match status" value="1"/>
</dbReference>
<sequence length="318" mass="34260">MTTLASIIVSIAEEMRTASERGAVANYIPPLARVDLNRFGMAVVGMDGEAHTVGDAAVPFSVQSVSKVFSLSMALNAMGEELWGRVRQEPSGSAFNSIIQLENEHGIPRNPFINAGAIVIADILVSRYGRENARTRLLDFLRPLVDDPASIDIDTDVARQERETGFRNMALANYMRTFGNIRNVVEDTLDFYFHQCALTMTCQQLAQVGTYLMTGGLNPLTGERVMSERNAQTILALMMMCGHYDGSGAFAIRVGLPGKSGVGGGILAIAPGVASIAVWSPGLNAQGNSLLGTRALERLVQHTGWSVFRASPWVANPT</sequence>
<reference evidence="7 8" key="1">
    <citation type="submission" date="2015-06" db="EMBL/GenBank/DDBJ databases">
        <title>Improved classification and identification of acetic acid bacteria using matrix-assisted laser desorption/ionization time-of-flight mass spectrometry; Gluconobacter nephelii and Gluconobacter uchimurae are later heterotypic synonyms of Gluconobacter japonicus and Gluconobacter oxydans, respectively.</title>
        <authorList>
            <person name="Li L."/>
            <person name="Cleenwerck I."/>
            <person name="De Vuyst L."/>
            <person name="Vandamme P."/>
        </authorList>
    </citation>
    <scope>NUCLEOTIDE SEQUENCE [LARGE SCALE GENOMIC DNA]</scope>
    <source>
        <strain evidence="7 8">LMG 1768</strain>
    </source>
</reference>
<feature type="binding site" evidence="6">
    <location>
        <position position="168"/>
    </location>
    <ligand>
        <name>substrate</name>
    </ligand>
</feature>
<dbReference type="RefSeq" id="WP_062110304.1">
    <property type="nucleotide sequence ID" value="NZ_CP014689.1"/>
</dbReference>
<dbReference type="GO" id="GO:0006537">
    <property type="term" value="P:glutamate biosynthetic process"/>
    <property type="evidence" value="ECO:0007669"/>
    <property type="project" value="TreeGrafter"/>
</dbReference>
<keyword evidence="6" id="KW-0007">Acetylation</keyword>
<comment type="caution">
    <text evidence="7">The sequence shown here is derived from an EMBL/GenBank/DDBJ whole genome shotgun (WGS) entry which is preliminary data.</text>
</comment>